<evidence type="ECO:0000259" key="6">
    <source>
        <dbReference type="PROSITE" id="PS51934"/>
    </source>
</evidence>
<keyword evidence="2" id="KW-0808">Transferase</keyword>
<dbReference type="Ensembl" id="ENSCUST00005026079.1">
    <property type="protein sequence ID" value="ENSCUSP00005025178.1"/>
    <property type="gene ID" value="ENSCUSG00005015678.1"/>
</dbReference>
<keyword evidence="4" id="KW-0443">Lipid metabolism</keyword>
<dbReference type="Gene3D" id="3.90.1720.10">
    <property type="entry name" value="endopeptidase domain like (from Nostoc punctiforme)"/>
    <property type="match status" value="1"/>
</dbReference>
<feature type="transmembrane region" description="Helical" evidence="5">
    <location>
        <begin position="133"/>
        <end position="156"/>
    </location>
</feature>
<accession>A0A8C3V8U2</accession>
<dbReference type="InterPro" id="IPR007053">
    <property type="entry name" value="LRAT_dom"/>
</dbReference>
<sequence length="159" mass="17748">MGQEESKPEPGDLIEIYRPFYQHWALYVGNGYVLHVTDEETPSISGSITSVSAKRGKVKKELLTKVVKQDKWRVNNKKYDRSRTPHPVNEIIRRAEEWIGEEVKYNVLGNNCEHFVTKLRYGDAVSKQVENAVIGGFAATAGVGLLGAVAGIAMAFQKQ</sequence>
<dbReference type="GO" id="GO:0070292">
    <property type="term" value="P:N-acylphosphatidylethanolamine metabolic process"/>
    <property type="evidence" value="ECO:0007669"/>
    <property type="project" value="TreeGrafter"/>
</dbReference>
<evidence type="ECO:0000313" key="8">
    <source>
        <dbReference type="Proteomes" id="UP000694563"/>
    </source>
</evidence>
<reference evidence="7" key="1">
    <citation type="submission" date="2020-10" db="EMBL/GenBank/DDBJ databases">
        <title>Catharus ustulatus (Swainson's thrush) genome, bCatUst1, primary haplotype v2.</title>
        <authorList>
            <person name="Delmore K."/>
            <person name="Vafadar M."/>
            <person name="Formenti G."/>
            <person name="Chow W."/>
            <person name="Pelan S."/>
            <person name="Howe K."/>
            <person name="Rhie A."/>
            <person name="Mountcastle J."/>
            <person name="Haase B."/>
            <person name="Fedrigo O."/>
            <person name="Jarvis E.D."/>
        </authorList>
    </citation>
    <scope>NUCLEOTIDE SEQUENCE [LARGE SCALE GENOMIC DNA]</scope>
</reference>
<dbReference type="Pfam" id="PF04970">
    <property type="entry name" value="LRAT"/>
    <property type="match status" value="1"/>
</dbReference>
<evidence type="ECO:0000256" key="2">
    <source>
        <dbReference type="ARBA" id="ARBA00022679"/>
    </source>
</evidence>
<dbReference type="GeneID" id="117000804"/>
<dbReference type="RefSeq" id="XP_032924727.1">
    <property type="nucleotide sequence ID" value="XM_033068836.2"/>
</dbReference>
<keyword evidence="8" id="KW-1185">Reference proteome</keyword>
<dbReference type="Proteomes" id="UP000694563">
    <property type="component" value="Chromosome 10"/>
</dbReference>
<keyword evidence="5" id="KW-0812">Transmembrane</keyword>
<proteinExistence type="inferred from homology"/>
<keyword evidence="3" id="KW-0378">Hydrolase</keyword>
<comment type="similarity">
    <text evidence="1">Belongs to the H-rev107 family.</text>
</comment>
<dbReference type="GO" id="GO:0005737">
    <property type="term" value="C:cytoplasm"/>
    <property type="evidence" value="ECO:0007669"/>
    <property type="project" value="TreeGrafter"/>
</dbReference>
<dbReference type="PANTHER" id="PTHR13943">
    <property type="entry name" value="HRAS-LIKE SUPPRESSOR - RELATED"/>
    <property type="match status" value="1"/>
</dbReference>
<reference evidence="7" key="3">
    <citation type="submission" date="2025-09" db="UniProtKB">
        <authorList>
            <consortium name="Ensembl"/>
        </authorList>
    </citation>
    <scope>IDENTIFICATION</scope>
</reference>
<protein>
    <recommendedName>
        <fullName evidence="6">LRAT domain-containing protein</fullName>
    </recommendedName>
</protein>
<evidence type="ECO:0000256" key="4">
    <source>
        <dbReference type="ARBA" id="ARBA00023098"/>
    </source>
</evidence>
<reference evidence="7" key="2">
    <citation type="submission" date="2025-08" db="UniProtKB">
        <authorList>
            <consortium name="Ensembl"/>
        </authorList>
    </citation>
    <scope>IDENTIFICATION</scope>
</reference>
<gene>
    <name evidence="7" type="primary">LOC117000804</name>
</gene>
<dbReference type="PROSITE" id="PS51934">
    <property type="entry name" value="LRAT"/>
    <property type="match status" value="1"/>
</dbReference>
<dbReference type="GO" id="GO:0008970">
    <property type="term" value="F:phospholipase A1 activity"/>
    <property type="evidence" value="ECO:0007669"/>
    <property type="project" value="TreeGrafter"/>
</dbReference>
<dbReference type="GO" id="GO:0004623">
    <property type="term" value="F:phospholipase A2 activity"/>
    <property type="evidence" value="ECO:0007669"/>
    <property type="project" value="TreeGrafter"/>
</dbReference>
<dbReference type="PANTHER" id="PTHR13943:SF31">
    <property type="entry name" value="PHOSPHOLIPASE A AND ACYLTRANSFERASE 3"/>
    <property type="match status" value="1"/>
</dbReference>
<evidence type="ECO:0000256" key="5">
    <source>
        <dbReference type="SAM" id="Phobius"/>
    </source>
</evidence>
<dbReference type="InterPro" id="IPR051496">
    <property type="entry name" value="H-rev107_PLA/AT"/>
</dbReference>
<feature type="domain" description="LRAT" evidence="6">
    <location>
        <begin position="13"/>
        <end position="128"/>
    </location>
</feature>
<dbReference type="GO" id="GO:0016410">
    <property type="term" value="F:N-acyltransferase activity"/>
    <property type="evidence" value="ECO:0007669"/>
    <property type="project" value="TreeGrafter"/>
</dbReference>
<dbReference type="AlphaFoldDB" id="A0A8C3V8U2"/>
<evidence type="ECO:0000313" key="7">
    <source>
        <dbReference type="Ensembl" id="ENSCUSP00005025178.1"/>
    </source>
</evidence>
<keyword evidence="5" id="KW-1133">Transmembrane helix</keyword>
<keyword evidence="5" id="KW-0472">Membrane</keyword>
<name>A0A8C3V8U2_CATUS</name>
<dbReference type="OrthoDB" id="421951at2759"/>
<evidence type="ECO:0000256" key="1">
    <source>
        <dbReference type="ARBA" id="ARBA00007824"/>
    </source>
</evidence>
<organism evidence="7 8">
    <name type="scientific">Catharus ustulatus</name>
    <name type="common">Russet-backed thrush</name>
    <name type="synonym">Hylocichla ustulatus</name>
    <dbReference type="NCBI Taxonomy" id="91951"/>
    <lineage>
        <taxon>Eukaryota</taxon>
        <taxon>Metazoa</taxon>
        <taxon>Chordata</taxon>
        <taxon>Craniata</taxon>
        <taxon>Vertebrata</taxon>
        <taxon>Euteleostomi</taxon>
        <taxon>Archelosauria</taxon>
        <taxon>Archosauria</taxon>
        <taxon>Dinosauria</taxon>
        <taxon>Saurischia</taxon>
        <taxon>Theropoda</taxon>
        <taxon>Coelurosauria</taxon>
        <taxon>Aves</taxon>
        <taxon>Neognathae</taxon>
        <taxon>Neoaves</taxon>
        <taxon>Telluraves</taxon>
        <taxon>Australaves</taxon>
        <taxon>Passeriformes</taxon>
        <taxon>Turdidae</taxon>
        <taxon>Catharus</taxon>
    </lineage>
</organism>
<evidence type="ECO:0000256" key="3">
    <source>
        <dbReference type="ARBA" id="ARBA00022801"/>
    </source>
</evidence>